<sequence length="132" mass="14835">MLRGLPGQHRVSTPYYPEGQGMVERGHAPLKSALVKLAGESRKNCRKFLPLVLFSDRISTKRTTGYSPHELVFGQRAVLPLDLEIESYLGVDWEAVLDTSDLLVAPSIQLERSEETRGIAYRKMMESRGDSM</sequence>
<dbReference type="PANTHER" id="PTHR48475:SF1">
    <property type="entry name" value="RNASE H TYPE-1 DOMAIN-CONTAINING PROTEIN"/>
    <property type="match status" value="1"/>
</dbReference>
<keyword evidence="4" id="KW-1185">Reference proteome</keyword>
<dbReference type="EMBL" id="AJIL01001121">
    <property type="protein sequence ID" value="KNE88693.1"/>
    <property type="molecule type" value="Genomic_DNA"/>
</dbReference>
<dbReference type="STRING" id="1165861.A0A0L0UNV4"/>
<accession>A0A0L0UNV4</accession>
<evidence type="ECO:0000313" key="4">
    <source>
        <dbReference type="Proteomes" id="UP000054564"/>
    </source>
</evidence>
<evidence type="ECO:0000256" key="1">
    <source>
        <dbReference type="ARBA" id="ARBA00022884"/>
    </source>
</evidence>
<reference evidence="4" key="1">
    <citation type="submission" date="2014-03" db="EMBL/GenBank/DDBJ databases">
        <title>The Genome Sequence of Puccinia striiformis f. sp. tritici PST-78.</title>
        <authorList>
            <consortium name="The Broad Institute Genome Sequencing Platform"/>
            <person name="Cuomo C."/>
            <person name="Hulbert S."/>
            <person name="Chen X."/>
            <person name="Walker B."/>
            <person name="Young S.K."/>
            <person name="Zeng Q."/>
            <person name="Gargeya S."/>
            <person name="Fitzgerald M."/>
            <person name="Haas B."/>
            <person name="Abouelleil A."/>
            <person name="Alvarado L."/>
            <person name="Arachchi H.M."/>
            <person name="Berlin A.M."/>
            <person name="Chapman S.B."/>
            <person name="Goldberg J."/>
            <person name="Griggs A."/>
            <person name="Gujja S."/>
            <person name="Hansen M."/>
            <person name="Howarth C."/>
            <person name="Imamovic A."/>
            <person name="Larimer J."/>
            <person name="McCowan C."/>
            <person name="Montmayeur A."/>
            <person name="Murphy C."/>
            <person name="Neiman D."/>
            <person name="Pearson M."/>
            <person name="Priest M."/>
            <person name="Roberts A."/>
            <person name="Saif S."/>
            <person name="Shea T."/>
            <person name="Sisk P."/>
            <person name="Sykes S."/>
            <person name="Wortman J."/>
            <person name="Nusbaum C."/>
            <person name="Birren B."/>
        </authorList>
    </citation>
    <scope>NUCLEOTIDE SEQUENCE [LARGE SCALE GENOMIC DNA]</scope>
    <source>
        <strain evidence="4">race PST-78</strain>
    </source>
</reference>
<keyword evidence="1" id="KW-0694">RNA-binding</keyword>
<organism evidence="3 4">
    <name type="scientific">Puccinia striiformis f. sp. tritici PST-78</name>
    <dbReference type="NCBI Taxonomy" id="1165861"/>
    <lineage>
        <taxon>Eukaryota</taxon>
        <taxon>Fungi</taxon>
        <taxon>Dikarya</taxon>
        <taxon>Basidiomycota</taxon>
        <taxon>Pucciniomycotina</taxon>
        <taxon>Pucciniomycetes</taxon>
        <taxon>Pucciniales</taxon>
        <taxon>Pucciniaceae</taxon>
        <taxon>Puccinia</taxon>
    </lineage>
</organism>
<dbReference type="GO" id="GO:0003723">
    <property type="term" value="F:RNA binding"/>
    <property type="evidence" value="ECO:0007669"/>
    <property type="project" value="UniProtKB-KW"/>
</dbReference>
<name>A0A0L0UNV4_9BASI</name>
<dbReference type="InterPro" id="IPR012337">
    <property type="entry name" value="RNaseH-like_sf"/>
</dbReference>
<dbReference type="AlphaFoldDB" id="A0A0L0UNV4"/>
<dbReference type="Proteomes" id="UP000054564">
    <property type="component" value="Unassembled WGS sequence"/>
</dbReference>
<dbReference type="GO" id="GO:0005634">
    <property type="term" value="C:nucleus"/>
    <property type="evidence" value="ECO:0007669"/>
    <property type="project" value="UniProtKB-ARBA"/>
</dbReference>
<dbReference type="SUPFAM" id="SSF53098">
    <property type="entry name" value="Ribonuclease H-like"/>
    <property type="match status" value="1"/>
</dbReference>
<dbReference type="OrthoDB" id="5597284at2759"/>
<protein>
    <recommendedName>
        <fullName evidence="2">Integrase catalytic domain-containing protein</fullName>
    </recommendedName>
</protein>
<proteinExistence type="predicted"/>
<feature type="domain" description="Integrase catalytic" evidence="2">
    <location>
        <begin position="1"/>
        <end position="76"/>
    </location>
</feature>
<dbReference type="GO" id="GO:0015074">
    <property type="term" value="P:DNA integration"/>
    <property type="evidence" value="ECO:0007669"/>
    <property type="project" value="InterPro"/>
</dbReference>
<comment type="caution">
    <text evidence="3">The sequence shown here is derived from an EMBL/GenBank/DDBJ whole genome shotgun (WGS) entry which is preliminary data.</text>
</comment>
<dbReference type="InterPro" id="IPR036397">
    <property type="entry name" value="RNaseH_sf"/>
</dbReference>
<dbReference type="PANTHER" id="PTHR48475">
    <property type="entry name" value="RIBONUCLEASE H"/>
    <property type="match status" value="1"/>
</dbReference>
<dbReference type="InterPro" id="IPR001584">
    <property type="entry name" value="Integrase_cat-core"/>
</dbReference>
<evidence type="ECO:0000259" key="2">
    <source>
        <dbReference type="PROSITE" id="PS50994"/>
    </source>
</evidence>
<gene>
    <name evidence="3" type="ORF">PSTG_17890</name>
</gene>
<dbReference type="PROSITE" id="PS50994">
    <property type="entry name" value="INTEGRASE"/>
    <property type="match status" value="1"/>
</dbReference>
<dbReference type="Gene3D" id="3.30.420.10">
    <property type="entry name" value="Ribonuclease H-like superfamily/Ribonuclease H"/>
    <property type="match status" value="1"/>
</dbReference>
<evidence type="ECO:0000313" key="3">
    <source>
        <dbReference type="EMBL" id="KNE88693.1"/>
    </source>
</evidence>